<dbReference type="GO" id="GO:0043565">
    <property type="term" value="F:sequence-specific DNA binding"/>
    <property type="evidence" value="ECO:0007669"/>
    <property type="project" value="UniProtKB-ARBA"/>
</dbReference>
<keyword evidence="2" id="KW-0479">Metal-binding</keyword>
<comment type="caution">
    <text evidence="9">The sequence shown here is derived from an EMBL/GenBank/DDBJ whole genome shotgun (WGS) entry which is preliminary data.</text>
</comment>
<evidence type="ECO:0000313" key="10">
    <source>
        <dbReference type="Proteomes" id="UP000502823"/>
    </source>
</evidence>
<dbReference type="PANTHER" id="PTHR24394">
    <property type="entry name" value="ZINC FINGER PROTEIN"/>
    <property type="match status" value="1"/>
</dbReference>
<evidence type="ECO:0000256" key="7">
    <source>
        <dbReference type="PROSITE-ProRule" id="PRU00042"/>
    </source>
</evidence>
<organism evidence="9 10">
    <name type="scientific">Coptotermes formosanus</name>
    <name type="common">Formosan subterranean termite</name>
    <dbReference type="NCBI Taxonomy" id="36987"/>
    <lineage>
        <taxon>Eukaryota</taxon>
        <taxon>Metazoa</taxon>
        <taxon>Ecdysozoa</taxon>
        <taxon>Arthropoda</taxon>
        <taxon>Hexapoda</taxon>
        <taxon>Insecta</taxon>
        <taxon>Pterygota</taxon>
        <taxon>Neoptera</taxon>
        <taxon>Polyneoptera</taxon>
        <taxon>Dictyoptera</taxon>
        <taxon>Blattodea</taxon>
        <taxon>Blattoidea</taxon>
        <taxon>Termitoidae</taxon>
        <taxon>Rhinotermitidae</taxon>
        <taxon>Coptotermes</taxon>
    </lineage>
</organism>
<dbReference type="InterPro" id="IPR036236">
    <property type="entry name" value="Znf_C2H2_sf"/>
</dbReference>
<evidence type="ECO:0000256" key="2">
    <source>
        <dbReference type="ARBA" id="ARBA00022723"/>
    </source>
</evidence>
<feature type="domain" description="C2H2-type" evidence="8">
    <location>
        <begin position="31"/>
        <end position="58"/>
    </location>
</feature>
<dbReference type="AlphaFoldDB" id="A0A6L2PKZ9"/>
<evidence type="ECO:0000256" key="3">
    <source>
        <dbReference type="ARBA" id="ARBA00022737"/>
    </source>
</evidence>
<proteinExistence type="predicted"/>
<evidence type="ECO:0000259" key="8">
    <source>
        <dbReference type="PROSITE" id="PS50157"/>
    </source>
</evidence>
<dbReference type="SUPFAM" id="SSF57667">
    <property type="entry name" value="beta-beta-alpha zinc fingers"/>
    <property type="match status" value="1"/>
</dbReference>
<protein>
    <recommendedName>
        <fullName evidence="8">C2H2-type domain-containing protein</fullName>
    </recommendedName>
</protein>
<dbReference type="GO" id="GO:0008270">
    <property type="term" value="F:zinc ion binding"/>
    <property type="evidence" value="ECO:0007669"/>
    <property type="project" value="UniProtKB-KW"/>
</dbReference>
<sequence>SMKMGEELEGICGIQPEHGGNPHESRAGRRFPCDVCKKFFSKRSTVKRHILVHTGERPFSCDICKKSFNERSNLKRH</sequence>
<evidence type="ECO:0000256" key="4">
    <source>
        <dbReference type="ARBA" id="ARBA00022771"/>
    </source>
</evidence>
<dbReference type="PANTHER" id="PTHR24394:SF29">
    <property type="entry name" value="MYONEURIN"/>
    <property type="match status" value="1"/>
</dbReference>
<feature type="non-terminal residue" evidence="9">
    <location>
        <position position="1"/>
    </location>
</feature>
<evidence type="ECO:0000256" key="1">
    <source>
        <dbReference type="ARBA" id="ARBA00004123"/>
    </source>
</evidence>
<dbReference type="Proteomes" id="UP000502823">
    <property type="component" value="Unassembled WGS sequence"/>
</dbReference>
<dbReference type="GO" id="GO:0005694">
    <property type="term" value="C:chromosome"/>
    <property type="evidence" value="ECO:0007669"/>
    <property type="project" value="UniProtKB-ARBA"/>
</dbReference>
<dbReference type="SMART" id="SM00355">
    <property type="entry name" value="ZnF_C2H2"/>
    <property type="match status" value="2"/>
</dbReference>
<keyword evidence="10" id="KW-1185">Reference proteome</keyword>
<dbReference type="FunFam" id="3.30.160.60:FF:000744">
    <property type="entry name" value="zinc finger E-box-binding homeobox 1"/>
    <property type="match status" value="1"/>
</dbReference>
<evidence type="ECO:0000256" key="6">
    <source>
        <dbReference type="ARBA" id="ARBA00023242"/>
    </source>
</evidence>
<dbReference type="GO" id="GO:0005634">
    <property type="term" value="C:nucleus"/>
    <property type="evidence" value="ECO:0007669"/>
    <property type="project" value="UniProtKB-SubCell"/>
</dbReference>
<keyword evidence="3" id="KW-0677">Repeat</keyword>
<dbReference type="InterPro" id="IPR013087">
    <property type="entry name" value="Znf_C2H2_type"/>
</dbReference>
<gene>
    <name evidence="9" type="ORF">Cfor_05538</name>
</gene>
<keyword evidence="5" id="KW-0862">Zinc</keyword>
<dbReference type="OrthoDB" id="654211at2759"/>
<dbReference type="GO" id="GO:0045893">
    <property type="term" value="P:positive regulation of DNA-templated transcription"/>
    <property type="evidence" value="ECO:0007669"/>
    <property type="project" value="UniProtKB-ARBA"/>
</dbReference>
<dbReference type="PROSITE" id="PS00028">
    <property type="entry name" value="ZINC_FINGER_C2H2_1"/>
    <property type="match status" value="1"/>
</dbReference>
<reference evidence="10" key="1">
    <citation type="submission" date="2020-01" db="EMBL/GenBank/DDBJ databases">
        <title>Draft genome sequence of the Termite Coptotermes fromosanus.</title>
        <authorList>
            <person name="Itakura S."/>
            <person name="Yosikawa Y."/>
            <person name="Umezawa K."/>
        </authorList>
    </citation>
    <scope>NUCLEOTIDE SEQUENCE [LARGE SCALE GENOMIC DNA]</scope>
</reference>
<dbReference type="Gene3D" id="3.30.160.60">
    <property type="entry name" value="Classic Zinc Finger"/>
    <property type="match status" value="2"/>
</dbReference>
<evidence type="ECO:0000313" key="9">
    <source>
        <dbReference type="EMBL" id="GFG33229.1"/>
    </source>
</evidence>
<dbReference type="FunFam" id="3.30.160.60:FF:001732">
    <property type="entry name" value="Zgc:162936"/>
    <property type="match status" value="1"/>
</dbReference>
<comment type="subcellular location">
    <subcellularLocation>
        <location evidence="1">Nucleus</location>
    </subcellularLocation>
</comment>
<dbReference type="Pfam" id="PF00096">
    <property type="entry name" value="zf-C2H2"/>
    <property type="match status" value="2"/>
</dbReference>
<dbReference type="EMBL" id="BLKM01000417">
    <property type="protein sequence ID" value="GFG33229.1"/>
    <property type="molecule type" value="Genomic_DNA"/>
</dbReference>
<feature type="non-terminal residue" evidence="9">
    <location>
        <position position="77"/>
    </location>
</feature>
<dbReference type="InParanoid" id="A0A6L2PKZ9"/>
<dbReference type="PROSITE" id="PS50157">
    <property type="entry name" value="ZINC_FINGER_C2H2_2"/>
    <property type="match status" value="2"/>
</dbReference>
<name>A0A6L2PKZ9_COPFO</name>
<keyword evidence="6" id="KW-0539">Nucleus</keyword>
<accession>A0A6L2PKZ9</accession>
<feature type="domain" description="C2H2-type" evidence="8">
    <location>
        <begin position="59"/>
        <end position="77"/>
    </location>
</feature>
<evidence type="ECO:0000256" key="5">
    <source>
        <dbReference type="ARBA" id="ARBA00022833"/>
    </source>
</evidence>
<keyword evidence="4 7" id="KW-0863">Zinc-finger</keyword>
<dbReference type="GO" id="GO:0000981">
    <property type="term" value="F:DNA-binding transcription factor activity, RNA polymerase II-specific"/>
    <property type="evidence" value="ECO:0007669"/>
    <property type="project" value="TreeGrafter"/>
</dbReference>